<feature type="compositionally biased region" description="Basic and acidic residues" evidence="1">
    <location>
        <begin position="178"/>
        <end position="191"/>
    </location>
</feature>
<protein>
    <recommendedName>
        <fullName evidence="4">Origin recognition complex subunit 6</fullName>
    </recommendedName>
</protein>
<evidence type="ECO:0000256" key="1">
    <source>
        <dbReference type="SAM" id="MobiDB-lite"/>
    </source>
</evidence>
<gene>
    <name evidence="2" type="ORF">CC85DRAFT_329859</name>
</gene>
<evidence type="ECO:0000313" key="3">
    <source>
        <dbReference type="Proteomes" id="UP000053611"/>
    </source>
</evidence>
<feature type="compositionally biased region" description="Basic and acidic residues" evidence="1">
    <location>
        <begin position="228"/>
        <end position="240"/>
    </location>
</feature>
<dbReference type="STRING" id="879819.A0A0J0XH91"/>
<name>A0A0J0XH91_9TREE</name>
<dbReference type="OrthoDB" id="2575097at2759"/>
<feature type="compositionally biased region" description="Low complexity" evidence="1">
    <location>
        <begin position="94"/>
        <end position="110"/>
    </location>
</feature>
<feature type="compositionally biased region" description="Low complexity" evidence="1">
    <location>
        <begin position="202"/>
        <end position="212"/>
    </location>
</feature>
<evidence type="ECO:0008006" key="4">
    <source>
        <dbReference type="Google" id="ProtNLM"/>
    </source>
</evidence>
<feature type="region of interest" description="Disordered" evidence="1">
    <location>
        <begin position="138"/>
        <end position="250"/>
    </location>
</feature>
<sequence>MSSAELAHLFPSATHPALPVAASILSTLRALTAPGKGNDLRPEERTALVGVAALLACERVHSNDLAPSAVQRATSVAPAHFKSALARARTLLASPSLSSPASSRSSATMTPPTPSMRLDPLSPFMTPRKKFRATSARDLSGLLTPHKHSPAASSPLRTATPRKRGAEEEEEGTPSKRPRGEGETPRARDVGDPQTPSRNRRAGAAAFLALRPRQPDLRGVENGEGEGVQEKETENGEKEGNGPPLARPDLDAEIDNLLGRRIRRRLRPRRDWTFRENVWAPDREGMERILAAVDMTPKAKTKGKGKAKAADFSAQLVALLA</sequence>
<reference evidence="2 3" key="1">
    <citation type="submission" date="2015-03" db="EMBL/GenBank/DDBJ databases">
        <title>Genomics and transcriptomics of the oil-accumulating basidiomycete yeast T. oleaginosus allow insights into substrate utilization and the diverse evolutionary trajectories of mating systems in fungi.</title>
        <authorList>
            <consortium name="DOE Joint Genome Institute"/>
            <person name="Kourist R."/>
            <person name="Kracht O."/>
            <person name="Bracharz F."/>
            <person name="Lipzen A."/>
            <person name="Nolan M."/>
            <person name="Ohm R."/>
            <person name="Grigoriev I."/>
            <person name="Sun S."/>
            <person name="Heitman J."/>
            <person name="Bruck T."/>
            <person name="Nowrousian M."/>
        </authorList>
    </citation>
    <scope>NUCLEOTIDE SEQUENCE [LARGE SCALE GENOMIC DNA]</scope>
    <source>
        <strain evidence="2 3">IBC0246</strain>
    </source>
</reference>
<organism evidence="2 3">
    <name type="scientific">Cutaneotrichosporon oleaginosum</name>
    <dbReference type="NCBI Taxonomy" id="879819"/>
    <lineage>
        <taxon>Eukaryota</taxon>
        <taxon>Fungi</taxon>
        <taxon>Dikarya</taxon>
        <taxon>Basidiomycota</taxon>
        <taxon>Agaricomycotina</taxon>
        <taxon>Tremellomycetes</taxon>
        <taxon>Trichosporonales</taxon>
        <taxon>Trichosporonaceae</taxon>
        <taxon>Cutaneotrichosporon</taxon>
    </lineage>
</organism>
<dbReference type="Proteomes" id="UP000053611">
    <property type="component" value="Unassembled WGS sequence"/>
</dbReference>
<keyword evidence="3" id="KW-1185">Reference proteome</keyword>
<feature type="region of interest" description="Disordered" evidence="1">
    <location>
        <begin position="94"/>
        <end position="125"/>
    </location>
</feature>
<accession>A0A0J0XH91</accession>
<dbReference type="AlphaFoldDB" id="A0A0J0XH91"/>
<dbReference type="GeneID" id="28987474"/>
<proteinExistence type="predicted"/>
<dbReference type="EMBL" id="KQ087234">
    <property type="protein sequence ID" value="KLT40451.1"/>
    <property type="molecule type" value="Genomic_DNA"/>
</dbReference>
<evidence type="ECO:0000313" key="2">
    <source>
        <dbReference type="EMBL" id="KLT40451.1"/>
    </source>
</evidence>
<dbReference type="RefSeq" id="XP_018276942.1">
    <property type="nucleotide sequence ID" value="XM_018426871.1"/>
</dbReference>